<accession>A0ABW9V1D2</accession>
<organism evidence="1 2">
    <name type="scientific">Pelagerythrobacter marinus</name>
    <dbReference type="NCBI Taxonomy" id="538382"/>
    <lineage>
        <taxon>Bacteria</taxon>
        <taxon>Pseudomonadati</taxon>
        <taxon>Pseudomonadota</taxon>
        <taxon>Alphaproteobacteria</taxon>
        <taxon>Sphingomonadales</taxon>
        <taxon>Erythrobacteraceae</taxon>
        <taxon>Pelagerythrobacter</taxon>
    </lineage>
</organism>
<gene>
    <name evidence="1" type="ORF">GRI72_14515</name>
</gene>
<keyword evidence="2" id="KW-1185">Reference proteome</keyword>
<evidence type="ECO:0000313" key="1">
    <source>
        <dbReference type="EMBL" id="MXO70011.1"/>
    </source>
</evidence>
<proteinExistence type="predicted"/>
<dbReference type="Proteomes" id="UP000444401">
    <property type="component" value="Unassembled WGS sequence"/>
</dbReference>
<name>A0ABW9V1D2_9SPHN</name>
<dbReference type="EMBL" id="WTYO01000016">
    <property type="protein sequence ID" value="MXO70011.1"/>
    <property type="molecule type" value="Genomic_DNA"/>
</dbReference>
<reference evidence="1 2" key="1">
    <citation type="submission" date="2019-12" db="EMBL/GenBank/DDBJ databases">
        <title>Genomic-based taxomic classification of the family Erythrobacteraceae.</title>
        <authorList>
            <person name="Xu L."/>
        </authorList>
    </citation>
    <scope>NUCLEOTIDE SEQUENCE [LARGE SCALE GENOMIC DNA]</scope>
    <source>
        <strain evidence="1 2">H32</strain>
    </source>
</reference>
<sequence>MANPTSVDAQNFIHDAFAEERSGLKYFEEFYEDRIVTMHPKNRFGVFGSAPLGQDEFYWLHNGLRDVYRFLILGEVIDPQVEFDTEDFWEALRKSHPA</sequence>
<comment type="caution">
    <text evidence="1">The sequence shown here is derived from an EMBL/GenBank/DDBJ whole genome shotgun (WGS) entry which is preliminary data.</text>
</comment>
<evidence type="ECO:0000313" key="2">
    <source>
        <dbReference type="Proteomes" id="UP000444401"/>
    </source>
</evidence>
<protein>
    <submittedName>
        <fullName evidence="1">Uncharacterized protein</fullName>
    </submittedName>
</protein>
<dbReference type="RefSeq" id="WP_160734605.1">
    <property type="nucleotide sequence ID" value="NZ_WTYO01000016.1"/>
</dbReference>